<organism evidence="1 2">
    <name type="scientific">Paracoccus isoporae</name>
    <dbReference type="NCBI Taxonomy" id="591205"/>
    <lineage>
        <taxon>Bacteria</taxon>
        <taxon>Pseudomonadati</taxon>
        <taxon>Pseudomonadota</taxon>
        <taxon>Alphaproteobacteria</taxon>
        <taxon>Rhodobacterales</taxon>
        <taxon>Paracoccaceae</taxon>
        <taxon>Paracoccus</taxon>
    </lineage>
</organism>
<protein>
    <submittedName>
        <fullName evidence="1">Squalene/phytoene synthase</fullName>
    </submittedName>
</protein>
<proteinExistence type="predicted"/>
<dbReference type="Pfam" id="PF00494">
    <property type="entry name" value="SQS_PSY"/>
    <property type="match status" value="1"/>
</dbReference>
<reference evidence="1 2" key="1">
    <citation type="submission" date="2016-10" db="EMBL/GenBank/DDBJ databases">
        <authorList>
            <person name="de Groot N.N."/>
        </authorList>
    </citation>
    <scope>NUCLEOTIDE SEQUENCE [LARGE SCALE GENOMIC DNA]</scope>
    <source>
        <strain evidence="1 2">DSM 22220</strain>
    </source>
</reference>
<evidence type="ECO:0000313" key="2">
    <source>
        <dbReference type="Proteomes" id="UP000199344"/>
    </source>
</evidence>
<dbReference type="InterPro" id="IPR002060">
    <property type="entry name" value="Squ/phyt_synthse"/>
</dbReference>
<dbReference type="Proteomes" id="UP000199344">
    <property type="component" value="Unassembled WGS sequence"/>
</dbReference>
<dbReference type="RefSeq" id="WP_176804927.1">
    <property type="nucleotide sequence ID" value="NZ_FNAH01000002.1"/>
</dbReference>
<dbReference type="Gene3D" id="1.10.600.10">
    <property type="entry name" value="Farnesyl Diphosphate Synthase"/>
    <property type="match status" value="1"/>
</dbReference>
<gene>
    <name evidence="1" type="ORF">SAMN05421538_102378</name>
</gene>
<evidence type="ECO:0000313" key="1">
    <source>
        <dbReference type="EMBL" id="SDD76409.1"/>
    </source>
</evidence>
<accession>A0A1G6XDW6</accession>
<sequence length="249" mass="26639">MTPDHCLALLRAGDPDRFAAVAASEPRDRPRLATLYAANLEIARAAIASREPLICEMRLQFWADQIASIAEGREAARHEVVTPLAEAWGAEIAPLATLIAARRRDTERQPFRDDGALLDYIDACSGTVMRLAAQGCGMAGDAPLIAQQARGAGLAGWLENYTALRTLNLGLQPEGDARLARLAEIGLDAFAAAARMQPAPPRRAAGALYAGAGAGRVLRAIRDGRKVRVTGFARNLSRTALAFFGRWQG</sequence>
<keyword evidence="2" id="KW-1185">Reference proteome</keyword>
<dbReference type="STRING" id="591205.SAMN05421538_102378"/>
<name>A0A1G6XDW6_9RHOB</name>
<dbReference type="AlphaFoldDB" id="A0A1G6XDW6"/>
<dbReference type="InterPro" id="IPR008949">
    <property type="entry name" value="Isoprenoid_synthase_dom_sf"/>
</dbReference>
<dbReference type="SUPFAM" id="SSF48576">
    <property type="entry name" value="Terpenoid synthases"/>
    <property type="match status" value="1"/>
</dbReference>
<dbReference type="EMBL" id="FNAH01000002">
    <property type="protein sequence ID" value="SDD76409.1"/>
    <property type="molecule type" value="Genomic_DNA"/>
</dbReference>